<proteinExistence type="predicted"/>
<feature type="compositionally biased region" description="Basic and acidic residues" evidence="1">
    <location>
        <begin position="136"/>
        <end position="150"/>
    </location>
</feature>
<accession>A0AAU6WPK4</accession>
<dbReference type="Proteomes" id="UP001463665">
    <property type="component" value="Chromosome"/>
</dbReference>
<dbReference type="EMBL" id="CP154834">
    <property type="protein sequence ID" value="XAO74942.1"/>
    <property type="molecule type" value="Genomic_DNA"/>
</dbReference>
<organism evidence="2 3">
    <name type="scientific">Chryseobacterium endophyticum</name>
    <dbReference type="NCBI Taxonomy" id="1854762"/>
    <lineage>
        <taxon>Bacteria</taxon>
        <taxon>Pseudomonadati</taxon>
        <taxon>Bacteroidota</taxon>
        <taxon>Flavobacteriia</taxon>
        <taxon>Flavobacteriales</taxon>
        <taxon>Weeksellaceae</taxon>
        <taxon>Chryseobacterium group</taxon>
        <taxon>Chryseobacterium</taxon>
    </lineage>
</organism>
<gene>
    <name evidence="2" type="ORF">AAFP95_02625</name>
</gene>
<reference evidence="2 3" key="1">
    <citation type="submission" date="2024-04" db="EMBL/GenBank/DDBJ databases">
        <title>Genome sequencing and assembly of rice foliar adapted Chryseobacterium endophyticum OsEnb-ALM-A6.</title>
        <authorList>
            <person name="Kumar S."/>
            <person name="Javed M."/>
            <person name="Chouhan V."/>
            <person name="Charishma K."/>
            <person name="Patel A."/>
            <person name="Kumar M."/>
            <person name="Sahu K.P."/>
            <person name="Kumar A."/>
        </authorList>
    </citation>
    <scope>NUCLEOTIDE SEQUENCE [LARGE SCALE GENOMIC DNA]</scope>
    <source>
        <strain evidence="2 3">OsEnb-ALM-A6</strain>
    </source>
</reference>
<evidence type="ECO:0000313" key="2">
    <source>
        <dbReference type="EMBL" id="XAO74942.1"/>
    </source>
</evidence>
<evidence type="ECO:0000256" key="1">
    <source>
        <dbReference type="SAM" id="MobiDB-lite"/>
    </source>
</evidence>
<name>A0AAU6WPK4_9FLAO</name>
<feature type="region of interest" description="Disordered" evidence="1">
    <location>
        <begin position="136"/>
        <end position="179"/>
    </location>
</feature>
<dbReference type="RefSeq" id="WP_294198362.1">
    <property type="nucleotide sequence ID" value="NZ_CP154834.1"/>
</dbReference>
<evidence type="ECO:0008006" key="4">
    <source>
        <dbReference type="Google" id="ProtNLM"/>
    </source>
</evidence>
<sequence>MKEFDIEKLERRNIYMAPDDLFENLQARVLSGVHDFDLEKLERKNIYTVSENVFENIQDHVTSKVLPRKKAPVFKMNWALAAAASLALIFGATFVFNNESGPDEVDPEIAYTVKNQQSKTESQIAYETLKSDLTSVEKDHQTHESHKNDKSVAQNKPQAKADNKTAATTGTAVSKQDEAKMNDYLDSFSNSEISELASNSTQDVYLDLYN</sequence>
<dbReference type="AlphaFoldDB" id="A0AAU6WPK4"/>
<feature type="compositionally biased region" description="Polar residues" evidence="1">
    <location>
        <begin position="165"/>
        <end position="174"/>
    </location>
</feature>
<evidence type="ECO:0000313" key="3">
    <source>
        <dbReference type="Proteomes" id="UP001463665"/>
    </source>
</evidence>
<keyword evidence="3" id="KW-1185">Reference proteome</keyword>
<protein>
    <recommendedName>
        <fullName evidence="4">Anti-sigma factor</fullName>
    </recommendedName>
</protein>